<dbReference type="Proteomes" id="UP000604046">
    <property type="component" value="Unassembled WGS sequence"/>
</dbReference>
<protein>
    <submittedName>
        <fullName evidence="4">ATJ10 protein</fullName>
    </submittedName>
</protein>
<keyword evidence="5" id="KW-1185">Reference proteome</keyword>
<evidence type="ECO:0000313" key="4">
    <source>
        <dbReference type="EMBL" id="CAE7571752.1"/>
    </source>
</evidence>
<dbReference type="PRINTS" id="PR00625">
    <property type="entry name" value="JDOMAIN"/>
</dbReference>
<dbReference type="AlphaFoldDB" id="A0A812UI61"/>
<gene>
    <name evidence="4" type="primary">ATJ10</name>
    <name evidence="4" type="ORF">SNAT2548_LOCUS32578</name>
</gene>
<accession>A0A812UI61</accession>
<dbReference type="Pfam" id="PF00226">
    <property type="entry name" value="DnaJ"/>
    <property type="match status" value="1"/>
</dbReference>
<dbReference type="InterPro" id="IPR018253">
    <property type="entry name" value="DnaJ_domain_CS"/>
</dbReference>
<dbReference type="Pfam" id="PF14308">
    <property type="entry name" value="DnaJ-X"/>
    <property type="match status" value="1"/>
</dbReference>
<feature type="region of interest" description="Disordered" evidence="1">
    <location>
        <begin position="388"/>
        <end position="419"/>
    </location>
</feature>
<dbReference type="OrthoDB" id="10250354at2759"/>
<evidence type="ECO:0000259" key="3">
    <source>
        <dbReference type="PROSITE" id="PS50076"/>
    </source>
</evidence>
<dbReference type="PANTHER" id="PTHR44094:SF8">
    <property type="entry name" value="DNAJ HEAT SHOCK N-TERMINAL DOMAIN-CONTAINING PROTEIN-RELATED"/>
    <property type="match status" value="1"/>
</dbReference>
<dbReference type="InterPro" id="IPR052423">
    <property type="entry name" value="EMIR"/>
</dbReference>
<proteinExistence type="predicted"/>
<dbReference type="PROSITE" id="PS50076">
    <property type="entry name" value="DNAJ_2"/>
    <property type="match status" value="1"/>
</dbReference>
<dbReference type="PROSITE" id="PS00636">
    <property type="entry name" value="DNAJ_1"/>
    <property type="match status" value="1"/>
</dbReference>
<evidence type="ECO:0000256" key="1">
    <source>
        <dbReference type="SAM" id="MobiDB-lite"/>
    </source>
</evidence>
<dbReference type="InterPro" id="IPR026894">
    <property type="entry name" value="DnaJ_X"/>
</dbReference>
<dbReference type="PANTHER" id="PTHR44094">
    <property type="entry name" value="DNAJ HEAT SHOCK N-TERMINAL DOMAIN-CONTAINING PROTEIN"/>
    <property type="match status" value="1"/>
</dbReference>
<organism evidence="4 5">
    <name type="scientific">Symbiodinium natans</name>
    <dbReference type="NCBI Taxonomy" id="878477"/>
    <lineage>
        <taxon>Eukaryota</taxon>
        <taxon>Sar</taxon>
        <taxon>Alveolata</taxon>
        <taxon>Dinophyceae</taxon>
        <taxon>Suessiales</taxon>
        <taxon>Symbiodiniaceae</taxon>
        <taxon>Symbiodinium</taxon>
    </lineage>
</organism>
<name>A0A812UI61_9DINO</name>
<feature type="domain" description="J" evidence="3">
    <location>
        <begin position="92"/>
        <end position="157"/>
    </location>
</feature>
<dbReference type="SMART" id="SM00271">
    <property type="entry name" value="DnaJ"/>
    <property type="match status" value="1"/>
</dbReference>
<comment type="caution">
    <text evidence="4">The sequence shown here is derived from an EMBL/GenBank/DDBJ whole genome shotgun (WGS) entry which is preliminary data.</text>
</comment>
<keyword evidence="2" id="KW-0732">Signal</keyword>
<feature type="signal peptide" evidence="2">
    <location>
        <begin position="1"/>
        <end position="18"/>
    </location>
</feature>
<dbReference type="EMBL" id="CAJNDS010002716">
    <property type="protein sequence ID" value="CAE7571752.1"/>
    <property type="molecule type" value="Genomic_DNA"/>
</dbReference>
<dbReference type="CDD" id="cd06257">
    <property type="entry name" value="DnaJ"/>
    <property type="match status" value="1"/>
</dbReference>
<dbReference type="PROSITE" id="PS51257">
    <property type="entry name" value="PROKAR_LIPOPROTEIN"/>
    <property type="match status" value="1"/>
</dbReference>
<dbReference type="InterPro" id="IPR001623">
    <property type="entry name" value="DnaJ_domain"/>
</dbReference>
<dbReference type="InterPro" id="IPR036869">
    <property type="entry name" value="J_dom_sf"/>
</dbReference>
<feature type="compositionally biased region" description="Low complexity" evidence="1">
    <location>
        <begin position="388"/>
        <end position="412"/>
    </location>
</feature>
<evidence type="ECO:0000256" key="2">
    <source>
        <dbReference type="SAM" id="SignalP"/>
    </source>
</evidence>
<dbReference type="SUPFAM" id="SSF46565">
    <property type="entry name" value="Chaperone J-domain"/>
    <property type="match status" value="1"/>
</dbReference>
<sequence length="529" mass="57897">MVKGLGAGLLSGAAVAVAGTACGVAQIGRGIANTPEAMRGRREQRVWDDELGQWVDIDLVKLEEQVLAEGSDDEEGGASGSCSPSASVKETEYYDLLRVKPSATSAEIKKAYYKEARACHPDKNPGDAEANAKFQKLADAYQVLSDPDSRKKYDKEGKAGIKEGNVKMDPSTFFSLLFGSERFEPWIGELPWAQACPSAQAVQHWRIGMRCIQHVLQRHLAMQTDQFAKAMEKEGRNNRVKQWSEIGGRSQRQSILGGILDPTVFHDNSQILKRRQLHREVHCAVYLREFLNDFVYRKARVEAVELAKCQFGRSAMVSVSAGSVSRMYKIRSEIYLADELVGRFSITKQADAWLMINTTFRHKMSFVSNAATSLLQVKRVHDASKASAVSTPSAAPSSAGASEPDAGASGATPPEPTPEEVAQAAAAVEKALDEALPLFLQTAWAAVVTDIDSTVKEIGRKLLKDKSVPWQIRVRRSQALQRLGAIFEEELPREGQKALESGGSSKTMTSEVAKATLQEALMASVKQQR</sequence>
<evidence type="ECO:0000313" key="5">
    <source>
        <dbReference type="Proteomes" id="UP000604046"/>
    </source>
</evidence>
<dbReference type="Gene3D" id="1.10.287.110">
    <property type="entry name" value="DnaJ domain"/>
    <property type="match status" value="1"/>
</dbReference>
<reference evidence="4" key="1">
    <citation type="submission" date="2021-02" db="EMBL/GenBank/DDBJ databases">
        <authorList>
            <person name="Dougan E. K."/>
            <person name="Rhodes N."/>
            <person name="Thang M."/>
            <person name="Chan C."/>
        </authorList>
    </citation>
    <scope>NUCLEOTIDE SEQUENCE</scope>
</reference>
<feature type="chain" id="PRO_5032707213" evidence="2">
    <location>
        <begin position="19"/>
        <end position="529"/>
    </location>
</feature>